<dbReference type="InterPro" id="IPR017972">
    <property type="entry name" value="Cyt_P450_CS"/>
</dbReference>
<comment type="cofactor">
    <cofactor evidence="1 12">
        <name>heme</name>
        <dbReference type="ChEBI" id="CHEBI:30413"/>
    </cofactor>
</comment>
<evidence type="ECO:0000256" key="6">
    <source>
        <dbReference type="ARBA" id="ARBA00022723"/>
    </source>
</evidence>
<keyword evidence="5" id="KW-0812">Transmembrane</keyword>
<dbReference type="GO" id="GO:0005506">
    <property type="term" value="F:iron ion binding"/>
    <property type="evidence" value="ECO:0007669"/>
    <property type="project" value="InterPro"/>
</dbReference>
<proteinExistence type="inferred from homology"/>
<dbReference type="PRINTS" id="PR00385">
    <property type="entry name" value="P450"/>
</dbReference>
<evidence type="ECO:0000256" key="10">
    <source>
        <dbReference type="ARBA" id="ARBA00023033"/>
    </source>
</evidence>
<evidence type="ECO:0000256" key="2">
    <source>
        <dbReference type="ARBA" id="ARBA00004167"/>
    </source>
</evidence>
<dbReference type="InterPro" id="IPR001128">
    <property type="entry name" value="Cyt_P450"/>
</dbReference>
<dbReference type="Gene3D" id="1.10.630.10">
    <property type="entry name" value="Cytochrome P450"/>
    <property type="match status" value="2"/>
</dbReference>
<dbReference type="InterPro" id="IPR036396">
    <property type="entry name" value="Cyt_P450_sf"/>
</dbReference>
<evidence type="ECO:0008006" key="16">
    <source>
        <dbReference type="Google" id="ProtNLM"/>
    </source>
</evidence>
<evidence type="ECO:0000256" key="1">
    <source>
        <dbReference type="ARBA" id="ARBA00001971"/>
    </source>
</evidence>
<dbReference type="Proteomes" id="UP000489600">
    <property type="component" value="Unassembled WGS sequence"/>
</dbReference>
<dbReference type="InterPro" id="IPR050665">
    <property type="entry name" value="Cytochrome_P450_Monooxygen"/>
</dbReference>
<evidence type="ECO:0000256" key="3">
    <source>
        <dbReference type="ARBA" id="ARBA00010617"/>
    </source>
</evidence>
<dbReference type="OrthoDB" id="1470350at2759"/>
<dbReference type="SUPFAM" id="SSF48264">
    <property type="entry name" value="Cytochrome P450"/>
    <property type="match status" value="1"/>
</dbReference>
<evidence type="ECO:0000256" key="13">
    <source>
        <dbReference type="RuleBase" id="RU000461"/>
    </source>
</evidence>
<protein>
    <recommendedName>
        <fullName evidence="16">Cytochrome P450</fullName>
    </recommendedName>
</protein>
<dbReference type="EMBL" id="CABITT030000001">
    <property type="protein sequence ID" value="VVA91605.1"/>
    <property type="molecule type" value="Genomic_DNA"/>
</dbReference>
<dbReference type="PANTHER" id="PTHR24282:SF94">
    <property type="entry name" value="CYTOCHROME P450 72C1"/>
    <property type="match status" value="1"/>
</dbReference>
<dbReference type="GO" id="GO:0016705">
    <property type="term" value="F:oxidoreductase activity, acting on paired donors, with incorporation or reduction of molecular oxygen"/>
    <property type="evidence" value="ECO:0007669"/>
    <property type="project" value="InterPro"/>
</dbReference>
<dbReference type="InterPro" id="IPR002401">
    <property type="entry name" value="Cyt_P450_E_grp-I"/>
</dbReference>
<dbReference type="Pfam" id="PF00067">
    <property type="entry name" value="p450"/>
    <property type="match status" value="2"/>
</dbReference>
<evidence type="ECO:0000256" key="9">
    <source>
        <dbReference type="ARBA" id="ARBA00023004"/>
    </source>
</evidence>
<evidence type="ECO:0000256" key="7">
    <source>
        <dbReference type="ARBA" id="ARBA00022989"/>
    </source>
</evidence>
<keyword evidence="7" id="KW-1133">Transmembrane helix</keyword>
<evidence type="ECO:0000313" key="15">
    <source>
        <dbReference type="Proteomes" id="UP000489600"/>
    </source>
</evidence>
<organism evidence="14 15">
    <name type="scientific">Arabis nemorensis</name>
    <dbReference type="NCBI Taxonomy" id="586526"/>
    <lineage>
        <taxon>Eukaryota</taxon>
        <taxon>Viridiplantae</taxon>
        <taxon>Streptophyta</taxon>
        <taxon>Embryophyta</taxon>
        <taxon>Tracheophyta</taxon>
        <taxon>Spermatophyta</taxon>
        <taxon>Magnoliopsida</taxon>
        <taxon>eudicotyledons</taxon>
        <taxon>Gunneridae</taxon>
        <taxon>Pentapetalae</taxon>
        <taxon>rosids</taxon>
        <taxon>malvids</taxon>
        <taxon>Brassicales</taxon>
        <taxon>Brassicaceae</taxon>
        <taxon>Arabideae</taxon>
        <taxon>Arabis</taxon>
    </lineage>
</organism>
<evidence type="ECO:0000256" key="11">
    <source>
        <dbReference type="ARBA" id="ARBA00023136"/>
    </source>
</evidence>
<name>A0A565AQC4_9BRAS</name>
<keyword evidence="15" id="KW-1185">Reference proteome</keyword>
<evidence type="ECO:0000313" key="14">
    <source>
        <dbReference type="EMBL" id="VVA91605.1"/>
    </source>
</evidence>
<evidence type="ECO:0000256" key="8">
    <source>
        <dbReference type="ARBA" id="ARBA00023002"/>
    </source>
</evidence>
<comment type="subcellular location">
    <subcellularLocation>
        <location evidence="2">Membrane</location>
        <topology evidence="2">Single-pass membrane protein</topology>
    </subcellularLocation>
</comment>
<evidence type="ECO:0000256" key="4">
    <source>
        <dbReference type="ARBA" id="ARBA00022617"/>
    </source>
</evidence>
<dbReference type="GO" id="GO:0016020">
    <property type="term" value="C:membrane"/>
    <property type="evidence" value="ECO:0007669"/>
    <property type="project" value="UniProtKB-SubCell"/>
</dbReference>
<dbReference type="AlphaFoldDB" id="A0A565AQC4"/>
<comment type="caution">
    <text evidence="14">The sequence shown here is derived from an EMBL/GenBank/DDBJ whole genome shotgun (WGS) entry which is preliminary data.</text>
</comment>
<keyword evidence="6 12" id="KW-0479">Metal-binding</keyword>
<feature type="binding site" description="axial binding residue" evidence="12">
    <location>
        <position position="425"/>
    </location>
    <ligand>
        <name>heme</name>
        <dbReference type="ChEBI" id="CHEBI:30413"/>
    </ligand>
    <ligandPart>
        <name>Fe</name>
        <dbReference type="ChEBI" id="CHEBI:18248"/>
    </ligandPart>
</feature>
<dbReference type="GO" id="GO:0004497">
    <property type="term" value="F:monooxygenase activity"/>
    <property type="evidence" value="ECO:0007669"/>
    <property type="project" value="UniProtKB-KW"/>
</dbReference>
<keyword evidence="10 13" id="KW-0503">Monooxygenase</keyword>
<keyword evidence="9 12" id="KW-0408">Iron</keyword>
<keyword evidence="11" id="KW-0472">Membrane</keyword>
<evidence type="ECO:0000256" key="5">
    <source>
        <dbReference type="ARBA" id="ARBA00022692"/>
    </source>
</evidence>
<comment type="similarity">
    <text evidence="3 13">Belongs to the cytochrome P450 family.</text>
</comment>
<keyword evidence="8 13" id="KW-0560">Oxidoreductase</keyword>
<dbReference type="PANTHER" id="PTHR24282">
    <property type="entry name" value="CYTOCHROME P450 FAMILY MEMBER"/>
    <property type="match status" value="1"/>
</dbReference>
<reference evidence="14" key="1">
    <citation type="submission" date="2019-07" db="EMBL/GenBank/DDBJ databases">
        <authorList>
            <person name="Dittberner H."/>
        </authorList>
    </citation>
    <scope>NUCLEOTIDE SEQUENCE [LARGE SCALE GENOMIC DNA]</scope>
</reference>
<sequence>MMEMIITVRKVILIGFSILILNWVWRAVNWVWLRPKRLEKYLKKQGFSGNSYRILMGDMRESNQMDQVAHSLPLPLSADFLPRMMPFLHHTVLNHGKKCFTWYGPYPNVIVMDPETLREIMSRHELFPKPKIGSHNHVFLSGLLNHEGPKWSKHRSILNPAFRIDNLKSILPAFNSSCKEMLEEWEKLASAKGTVELDSWTYCHDLTRNMLARASFGDFYIDGIKIFEIQQEQIDLGLQAIRSVYIPGSKFLPTKFNKRLRETERDMRAMFKAMIETKEKEIKSGRAGQNVTSSLFVWTLVALSQHQDWQNKARDEISQAFGNNEPDFEGLGHLKVVTMILHEVLRLYSPAYFTCRITKQEVKLERFSLPEGVVITIPMLLVHHDPDLWGDDVKQFKPERFVNGVASATKGRLSFLPFSSGPRTCIGQNFSMLQAKLFVAMVLQRFSVELSPSYTHAPFPAATTFPQHGAHLIIRKVSI</sequence>
<keyword evidence="4 12" id="KW-0349">Heme</keyword>
<evidence type="ECO:0000256" key="12">
    <source>
        <dbReference type="PIRSR" id="PIRSR602401-1"/>
    </source>
</evidence>
<accession>A0A565AQC4</accession>
<dbReference type="PRINTS" id="PR00463">
    <property type="entry name" value="EP450I"/>
</dbReference>
<gene>
    <name evidence="14" type="ORF">ANE_LOCUS2050</name>
</gene>
<dbReference type="PROSITE" id="PS00086">
    <property type="entry name" value="CYTOCHROME_P450"/>
    <property type="match status" value="1"/>
</dbReference>
<dbReference type="GO" id="GO:0020037">
    <property type="term" value="F:heme binding"/>
    <property type="evidence" value="ECO:0007669"/>
    <property type="project" value="InterPro"/>
</dbReference>